<evidence type="ECO:0008006" key="3">
    <source>
        <dbReference type="Google" id="ProtNLM"/>
    </source>
</evidence>
<dbReference type="Proteomes" id="UP001501231">
    <property type="component" value="Unassembled WGS sequence"/>
</dbReference>
<keyword evidence="2" id="KW-1185">Reference proteome</keyword>
<accession>A0ABN3ICE4</accession>
<evidence type="ECO:0000313" key="1">
    <source>
        <dbReference type="EMBL" id="GAA2399439.1"/>
    </source>
</evidence>
<proteinExistence type="predicted"/>
<dbReference type="EMBL" id="BAAARW010000001">
    <property type="protein sequence ID" value="GAA2399439.1"/>
    <property type="molecule type" value="Genomic_DNA"/>
</dbReference>
<organism evidence="1 2">
    <name type="scientific">Actinomadura vinacea</name>
    <dbReference type="NCBI Taxonomy" id="115336"/>
    <lineage>
        <taxon>Bacteria</taxon>
        <taxon>Bacillati</taxon>
        <taxon>Actinomycetota</taxon>
        <taxon>Actinomycetes</taxon>
        <taxon>Streptosporangiales</taxon>
        <taxon>Thermomonosporaceae</taxon>
        <taxon>Actinomadura</taxon>
    </lineage>
</organism>
<name>A0ABN3ICE4_9ACTN</name>
<comment type="caution">
    <text evidence="1">The sequence shown here is derived from an EMBL/GenBank/DDBJ whole genome shotgun (WGS) entry which is preliminary data.</text>
</comment>
<reference evidence="1 2" key="1">
    <citation type="journal article" date="2019" name="Int. J. Syst. Evol. Microbiol.">
        <title>The Global Catalogue of Microorganisms (GCM) 10K type strain sequencing project: providing services to taxonomists for standard genome sequencing and annotation.</title>
        <authorList>
            <consortium name="The Broad Institute Genomics Platform"/>
            <consortium name="The Broad Institute Genome Sequencing Center for Infectious Disease"/>
            <person name="Wu L."/>
            <person name="Ma J."/>
        </authorList>
    </citation>
    <scope>NUCLEOTIDE SEQUENCE [LARGE SCALE GENOMIC DNA]</scope>
    <source>
        <strain evidence="1 2">JCM 3325</strain>
    </source>
</reference>
<gene>
    <name evidence="1" type="ORF">GCM10010191_03070</name>
</gene>
<dbReference type="RefSeq" id="WP_344586442.1">
    <property type="nucleotide sequence ID" value="NZ_BAAARW010000001.1"/>
</dbReference>
<evidence type="ECO:0000313" key="2">
    <source>
        <dbReference type="Proteomes" id="UP001501231"/>
    </source>
</evidence>
<protein>
    <recommendedName>
        <fullName evidence="3">CinY protein</fullName>
    </recommendedName>
</protein>
<sequence>MIRGHTLRRSLVAAMVITTVLGVAVAVQVVRSPKAEAFATYYWFSSGHGEHEKVTRAALACPEDQPSDGTCFEPDSMDILAGYRGYLGGVGGPDSWLSGGELDNPAAHCDNADYIRPEDNGGNTYVRSRSQASEQLVDCLRHLRGRFHSAAQQAGTAFDDDGDLSNYETRSSCADYGPPGQRARAKCRFVDLFARALHGVQDFYSHSNWVDSADPGKPTGVGNPPGMHRSEVFPLMNFRLPLSSPSDVPEQLTTGCYPSDECGGRIRHDEELNKDVAQIDPATGKVTRDGTSARGSISDNQERAVLWAINDTRRQWAEMRGEIRARYGDDKGDTIICAMTHDTPVRNWPWTTGDCE</sequence>